<feature type="region of interest" description="Disordered" evidence="5">
    <location>
        <begin position="1"/>
        <end position="22"/>
    </location>
</feature>
<evidence type="ECO:0000313" key="7">
    <source>
        <dbReference type="Proteomes" id="UP000218172"/>
    </source>
</evidence>
<evidence type="ECO:0000313" key="6">
    <source>
        <dbReference type="EMBL" id="PCH62065.1"/>
    </source>
</evidence>
<organism evidence="6 7">
    <name type="scientific">SAR86 cluster bacterium</name>
    <dbReference type="NCBI Taxonomy" id="2030880"/>
    <lineage>
        <taxon>Bacteria</taxon>
        <taxon>Pseudomonadati</taxon>
        <taxon>Pseudomonadota</taxon>
        <taxon>Gammaproteobacteria</taxon>
        <taxon>SAR86 cluster</taxon>
    </lineage>
</organism>
<sequence length="354" mass="38117">MAIAQGYSAPAEHADVEPVNNLPNPYQTVRDWGTLPDGRTWGSVSAINIDIDGIHVWAGDRCGNNSCAGSKVDPIVKLDPEGNVVTSFGAGLVLWPHGMDVDKEGNVWVVDARSANARELEQFPEAANLGHSVIKFSPTGEVLLTIGTPGTAGDPPYSLTDPNDVFVAPDGSIFVAETHGAQFQDAPGPNAKSRINKYAPDGTFIKSFGSWGYEDGQFRSPHSLAMDSKGRLFVADRGNRRIQIFDQEGTHLDTWYQFSRISGLFIDKNDVLYAIDSESDDNYNPGWRKGLRIGSAATGEVHYFIREHSSERSSGMGGFGTMGEGVTVNSEGVIYAGEVGPVKGLTKFVPVLLP</sequence>
<dbReference type="Proteomes" id="UP000218172">
    <property type="component" value="Unassembled WGS sequence"/>
</dbReference>
<protein>
    <recommendedName>
        <fullName evidence="8">6-bladed beta-propeller</fullName>
    </recommendedName>
</protein>
<evidence type="ECO:0000256" key="4">
    <source>
        <dbReference type="PROSITE-ProRule" id="PRU00504"/>
    </source>
</evidence>
<dbReference type="AlphaFoldDB" id="A0A2A4MPP8"/>
<keyword evidence="2" id="KW-0677">Repeat</keyword>
<evidence type="ECO:0000256" key="5">
    <source>
        <dbReference type="SAM" id="MobiDB-lite"/>
    </source>
</evidence>
<proteinExistence type="predicted"/>
<evidence type="ECO:0000256" key="3">
    <source>
        <dbReference type="ARBA" id="ARBA00023180"/>
    </source>
</evidence>
<evidence type="ECO:0000256" key="2">
    <source>
        <dbReference type="ARBA" id="ARBA00022737"/>
    </source>
</evidence>
<dbReference type="PANTHER" id="PTHR10680">
    <property type="entry name" value="PEPTIDYL-GLYCINE ALPHA-AMIDATING MONOOXYGENASE"/>
    <property type="match status" value="1"/>
</dbReference>
<accession>A0A2A4MPP8</accession>
<dbReference type="Pfam" id="PF01436">
    <property type="entry name" value="NHL"/>
    <property type="match status" value="1"/>
</dbReference>
<reference evidence="7" key="1">
    <citation type="submission" date="2017-08" db="EMBL/GenBank/DDBJ databases">
        <title>A dynamic microbial community with high functional redundancy inhabits the cold, oxic subseafloor aquifer.</title>
        <authorList>
            <person name="Tully B.J."/>
            <person name="Wheat C.G."/>
            <person name="Glazer B.T."/>
            <person name="Huber J.A."/>
        </authorList>
    </citation>
    <scope>NUCLEOTIDE SEQUENCE [LARGE SCALE GENOMIC DNA]</scope>
</reference>
<dbReference type="EMBL" id="NVQR01000046">
    <property type="protein sequence ID" value="PCH62065.1"/>
    <property type="molecule type" value="Genomic_DNA"/>
</dbReference>
<dbReference type="PANTHER" id="PTHR10680:SF38">
    <property type="entry name" value="BLL1368 PROTEIN"/>
    <property type="match status" value="1"/>
</dbReference>
<feature type="repeat" description="NHL" evidence="4">
    <location>
        <begin position="205"/>
        <end position="248"/>
    </location>
</feature>
<comment type="caution">
    <text evidence="6">The sequence shown here is derived from an EMBL/GenBank/DDBJ whole genome shotgun (WGS) entry which is preliminary data.</text>
</comment>
<dbReference type="CDD" id="cd14958">
    <property type="entry name" value="NHL_PAL_like"/>
    <property type="match status" value="1"/>
</dbReference>
<dbReference type="PROSITE" id="PS51125">
    <property type="entry name" value="NHL"/>
    <property type="match status" value="1"/>
</dbReference>
<dbReference type="Gene3D" id="2.120.10.30">
    <property type="entry name" value="TolB, C-terminal domain"/>
    <property type="match status" value="1"/>
</dbReference>
<keyword evidence="1" id="KW-0732">Signal</keyword>
<keyword evidence="3" id="KW-0325">Glycoprotein</keyword>
<dbReference type="InterPro" id="IPR001258">
    <property type="entry name" value="NHL_repeat"/>
</dbReference>
<dbReference type="InterPro" id="IPR011042">
    <property type="entry name" value="6-blade_b-propeller_TolB-like"/>
</dbReference>
<name>A0A2A4MPP8_9GAMM</name>
<dbReference type="SUPFAM" id="SSF101898">
    <property type="entry name" value="NHL repeat"/>
    <property type="match status" value="1"/>
</dbReference>
<evidence type="ECO:0008006" key="8">
    <source>
        <dbReference type="Google" id="ProtNLM"/>
    </source>
</evidence>
<evidence type="ECO:0000256" key="1">
    <source>
        <dbReference type="ARBA" id="ARBA00022729"/>
    </source>
</evidence>
<gene>
    <name evidence="6" type="ORF">COC19_03415</name>
</gene>